<sequence>MNVLRTHTMMGTEEEWSCTGSLIPESLRQKTEGKMLQVLLGLLYHSFDHTYGALLEQKDRPGSEKTSRRPERSFFLQN</sequence>
<reference evidence="2 3" key="2">
    <citation type="submission" date="2019-01" db="EMBL/GenBank/DDBJ databases">
        <title>A chromosome length genome reference of the Java medaka (oryzias javanicus).</title>
        <authorList>
            <person name="Herpin A."/>
            <person name="Takehana Y."/>
            <person name="Naruse K."/>
            <person name="Ansai S."/>
            <person name="Kawaguchi M."/>
        </authorList>
    </citation>
    <scope>NUCLEOTIDE SEQUENCE [LARGE SCALE GENOMIC DNA]</scope>
    <source>
        <strain evidence="2">RS831</strain>
        <tissue evidence="2">Whole body</tissue>
    </source>
</reference>
<evidence type="ECO:0000313" key="3">
    <source>
        <dbReference type="Proteomes" id="UP000283210"/>
    </source>
</evidence>
<accession>A0A3S2N3L1</accession>
<organism evidence="2 3">
    <name type="scientific">Oryzias javanicus</name>
    <name type="common">Javanese ricefish</name>
    <name type="synonym">Aplocheilus javanicus</name>
    <dbReference type="NCBI Taxonomy" id="123683"/>
    <lineage>
        <taxon>Eukaryota</taxon>
        <taxon>Metazoa</taxon>
        <taxon>Chordata</taxon>
        <taxon>Craniata</taxon>
        <taxon>Vertebrata</taxon>
        <taxon>Euteleostomi</taxon>
        <taxon>Actinopterygii</taxon>
        <taxon>Neopterygii</taxon>
        <taxon>Teleostei</taxon>
        <taxon>Neoteleostei</taxon>
        <taxon>Acanthomorphata</taxon>
        <taxon>Ovalentaria</taxon>
        <taxon>Atherinomorphae</taxon>
        <taxon>Beloniformes</taxon>
        <taxon>Adrianichthyidae</taxon>
        <taxon>Oryziinae</taxon>
        <taxon>Oryzias</taxon>
    </lineage>
</organism>
<reference evidence="2 3" key="1">
    <citation type="submission" date="2018-11" db="EMBL/GenBank/DDBJ databases">
        <authorList>
            <person name="Lopez-Roques C."/>
            <person name="Donnadieu C."/>
            <person name="Bouchez O."/>
            <person name="Klopp C."/>
            <person name="Cabau C."/>
            <person name="Zahm M."/>
        </authorList>
    </citation>
    <scope>NUCLEOTIDE SEQUENCE [LARGE SCALE GENOMIC DNA]</scope>
    <source>
        <strain evidence="2">RS831</strain>
        <tissue evidence="2">Whole body</tissue>
    </source>
</reference>
<dbReference type="Proteomes" id="UP000283210">
    <property type="component" value="Chromosome 5"/>
</dbReference>
<protein>
    <submittedName>
        <fullName evidence="2">Uncharacterized protein</fullName>
    </submittedName>
</protein>
<evidence type="ECO:0000313" key="2">
    <source>
        <dbReference type="EMBL" id="RVE73172.1"/>
    </source>
</evidence>
<feature type="compositionally biased region" description="Basic and acidic residues" evidence="1">
    <location>
        <begin position="56"/>
        <end position="72"/>
    </location>
</feature>
<name>A0A3S2N3L1_ORYJA</name>
<keyword evidence="3" id="KW-1185">Reference proteome</keyword>
<evidence type="ECO:0000256" key="1">
    <source>
        <dbReference type="SAM" id="MobiDB-lite"/>
    </source>
</evidence>
<dbReference type="EMBL" id="CM012441">
    <property type="protein sequence ID" value="RVE73172.1"/>
    <property type="molecule type" value="Genomic_DNA"/>
</dbReference>
<proteinExistence type="predicted"/>
<dbReference type="AlphaFoldDB" id="A0A3S2N3L1"/>
<feature type="region of interest" description="Disordered" evidence="1">
    <location>
        <begin position="55"/>
        <end position="78"/>
    </location>
</feature>
<gene>
    <name evidence="2" type="ORF">OJAV_G00048240</name>
</gene>